<keyword evidence="3" id="KW-1185">Reference proteome</keyword>
<organism evidence="2 3">
    <name type="scientific">Muraenolepis orangiensis</name>
    <name type="common">Patagonian moray cod</name>
    <dbReference type="NCBI Taxonomy" id="630683"/>
    <lineage>
        <taxon>Eukaryota</taxon>
        <taxon>Metazoa</taxon>
        <taxon>Chordata</taxon>
        <taxon>Craniata</taxon>
        <taxon>Vertebrata</taxon>
        <taxon>Euteleostomi</taxon>
        <taxon>Actinopterygii</taxon>
        <taxon>Neopterygii</taxon>
        <taxon>Teleostei</taxon>
        <taxon>Neoteleostei</taxon>
        <taxon>Acanthomorphata</taxon>
        <taxon>Zeiogadaria</taxon>
        <taxon>Gadariae</taxon>
        <taxon>Gadiformes</taxon>
        <taxon>Muraenolepidoidei</taxon>
        <taxon>Muraenolepididae</taxon>
        <taxon>Muraenolepis</taxon>
    </lineage>
</organism>
<proteinExistence type="predicted"/>
<dbReference type="EMBL" id="JANIIK010000116">
    <property type="protein sequence ID" value="KAJ3587232.1"/>
    <property type="molecule type" value="Genomic_DNA"/>
</dbReference>
<gene>
    <name evidence="2" type="ORF">NHX12_010830</name>
</gene>
<dbReference type="AlphaFoldDB" id="A0A9Q0I551"/>
<feature type="region of interest" description="Disordered" evidence="1">
    <location>
        <begin position="116"/>
        <end position="137"/>
    </location>
</feature>
<sequence>MARCLCRWRNLLICLCTPCILLALLVIYVTLAVCMSISHSSGTTQVPLANIKHFIAQGTYRNESWAPLPKTFWDLQPSLGIWNLLQLTTDRSLNPILHPSRGTNGSYGARLAEGGSGIGDPVHPPAGSACRRASRSL</sequence>
<protein>
    <submittedName>
        <fullName evidence="2">Uncharacterized protein</fullName>
    </submittedName>
</protein>
<evidence type="ECO:0000313" key="3">
    <source>
        <dbReference type="Proteomes" id="UP001148018"/>
    </source>
</evidence>
<comment type="caution">
    <text evidence="2">The sequence shown here is derived from an EMBL/GenBank/DDBJ whole genome shotgun (WGS) entry which is preliminary data.</text>
</comment>
<evidence type="ECO:0000313" key="2">
    <source>
        <dbReference type="EMBL" id="KAJ3587232.1"/>
    </source>
</evidence>
<reference evidence="2" key="1">
    <citation type="submission" date="2022-07" db="EMBL/GenBank/DDBJ databases">
        <title>Chromosome-level genome of Muraenolepis orangiensis.</title>
        <authorList>
            <person name="Kim J."/>
        </authorList>
    </citation>
    <scope>NUCLEOTIDE SEQUENCE</scope>
    <source>
        <strain evidence="2">KU_S4_2022</strain>
        <tissue evidence="2">Muscle</tissue>
    </source>
</reference>
<accession>A0A9Q0I551</accession>
<evidence type="ECO:0000256" key="1">
    <source>
        <dbReference type="SAM" id="MobiDB-lite"/>
    </source>
</evidence>
<name>A0A9Q0I551_9TELE</name>
<dbReference type="Proteomes" id="UP001148018">
    <property type="component" value="Unassembled WGS sequence"/>
</dbReference>